<feature type="domain" description="Metallo-beta-lactamase" evidence="7">
    <location>
        <begin position="528"/>
        <end position="726"/>
    </location>
</feature>
<feature type="transmembrane region" description="Helical" evidence="6">
    <location>
        <begin position="6"/>
        <end position="22"/>
    </location>
</feature>
<comment type="subcellular location">
    <subcellularLocation>
        <location evidence="1">Cell membrane</location>
        <topology evidence="1">Multi-pass membrane protein</topology>
    </subcellularLocation>
</comment>
<feature type="transmembrane region" description="Helical" evidence="6">
    <location>
        <begin position="51"/>
        <end position="71"/>
    </location>
</feature>
<feature type="transmembrane region" description="Helical" evidence="6">
    <location>
        <begin position="440"/>
        <end position="457"/>
    </location>
</feature>
<feature type="transmembrane region" description="Helical" evidence="6">
    <location>
        <begin position="274"/>
        <end position="297"/>
    </location>
</feature>
<evidence type="ECO:0000256" key="1">
    <source>
        <dbReference type="ARBA" id="ARBA00004651"/>
    </source>
</evidence>
<evidence type="ECO:0000259" key="7">
    <source>
        <dbReference type="SMART" id="SM00849"/>
    </source>
</evidence>
<name>A0A1T5LUM8_9FIRM</name>
<keyword evidence="5 6" id="KW-0472">Membrane</keyword>
<feature type="transmembrane region" description="Helical" evidence="6">
    <location>
        <begin position="404"/>
        <end position="428"/>
    </location>
</feature>
<evidence type="ECO:0000313" key="8">
    <source>
        <dbReference type="EMBL" id="SKC79737.1"/>
    </source>
</evidence>
<keyword evidence="3 6" id="KW-0812">Transmembrane</keyword>
<dbReference type="Pfam" id="PF13567">
    <property type="entry name" value="DUF4131"/>
    <property type="match status" value="1"/>
</dbReference>
<dbReference type="InterPro" id="IPR052159">
    <property type="entry name" value="Competence_DNA_uptake"/>
</dbReference>
<feature type="transmembrane region" description="Helical" evidence="6">
    <location>
        <begin position="463"/>
        <end position="484"/>
    </location>
</feature>
<protein>
    <submittedName>
        <fullName evidence="8">Competence protein ComEC</fullName>
    </submittedName>
</protein>
<dbReference type="SMART" id="SM00849">
    <property type="entry name" value="Lactamase_B"/>
    <property type="match status" value="1"/>
</dbReference>
<evidence type="ECO:0000256" key="4">
    <source>
        <dbReference type="ARBA" id="ARBA00022989"/>
    </source>
</evidence>
<feature type="transmembrane region" description="Helical" evidence="6">
    <location>
        <begin position="344"/>
        <end position="361"/>
    </location>
</feature>
<dbReference type="Gene3D" id="3.60.15.10">
    <property type="entry name" value="Ribonuclease Z/Hydroxyacylglutathione hydrolase-like"/>
    <property type="match status" value="1"/>
</dbReference>
<dbReference type="InterPro" id="IPR025405">
    <property type="entry name" value="DUF4131"/>
</dbReference>
<dbReference type="EMBL" id="FUZT01000008">
    <property type="protein sequence ID" value="SKC79737.1"/>
    <property type="molecule type" value="Genomic_DNA"/>
</dbReference>
<feature type="transmembrane region" description="Helical" evidence="6">
    <location>
        <begin position="29"/>
        <end position="45"/>
    </location>
</feature>
<dbReference type="PANTHER" id="PTHR30619">
    <property type="entry name" value="DNA INTERNALIZATION/COMPETENCE PROTEIN COMEC/REC2"/>
    <property type="match status" value="1"/>
</dbReference>
<reference evidence="8 9" key="1">
    <citation type="submission" date="2017-02" db="EMBL/GenBank/DDBJ databases">
        <authorList>
            <person name="Peterson S.W."/>
        </authorList>
    </citation>
    <scope>NUCLEOTIDE SEQUENCE [LARGE SCALE GENOMIC DNA]</scope>
    <source>
        <strain evidence="8 9">M1</strain>
    </source>
</reference>
<evidence type="ECO:0000313" key="9">
    <source>
        <dbReference type="Proteomes" id="UP000190285"/>
    </source>
</evidence>
<keyword evidence="4 6" id="KW-1133">Transmembrane helix</keyword>
<accession>A0A1T5LUM8</accession>
<dbReference type="SUPFAM" id="SSF56281">
    <property type="entry name" value="Metallo-hydrolase/oxidoreductase"/>
    <property type="match status" value="1"/>
</dbReference>
<dbReference type="Pfam" id="PF03772">
    <property type="entry name" value="Competence"/>
    <property type="match status" value="1"/>
</dbReference>
<evidence type="ECO:0000256" key="2">
    <source>
        <dbReference type="ARBA" id="ARBA00022475"/>
    </source>
</evidence>
<sequence>MYRRPIVGIAIAFILGIIIQYYFRINLKIIWSIVSLNMLLLFVLVDTKKGYMAMILLLSTVMLFGGLHMEYKLNINAPIKSFVNKKVEIIGDCIQRDMTDKSTYILRIESIKYNNKTYRLKSKSLLRVFKQEGRGFNNKRVLVRGILKEPDPARNPKMFNYKLYLKTQDIHTILSINQYNIKSLGPSDLPLFIRIRHKIKSYIYNETAKVFPGEEGKIALSIVFGDKKIIDEDLYNSFKLSGTAHALAVSGLHFGILFMFLDFILKIFKLKENYKAFVLLSLICFFAIIVGFSPSVIRASSMIILLVISNHIDRKYDLFAALALISLINVFVNPFMIFSVGFQLSFLAVISIGLFYSPIYQRINFMPEYLGKMIATTLSAQIGTSPIIAYHFNTFSLISLILNIPVVLLISFILPISLVFFVTLFINIKISRLLVFFDRILIKILISINSISSYLPFSSFNIISPRVLYLIIFYIGLILFFYRGKIPYINKLKKEKLVLLFLVFIFAINFIGIIKENNLKVTFIDVGQGDCILIETPKGKRVLIDGGKSEESILYEYLLKNRITHIDLACITHIHDDHIGGIIDIVENIKIGTIIIGTKEYSSDEFEDFINKCSKMKIPVNEFTRGKTIELEDEIILESIHPSSNLISKSEDDINNNSLACILKYKDFEVLFTGDIEKEGERETILNGSRRDIDVIKVSHHGSNTSSLPEFIDYYNPKIAVIQVGKNLFGHPNKETLQTLMERKIKIYRNDRNGAVIIESDGENIEIKRMIQ</sequence>
<feature type="transmembrane region" description="Helical" evidence="6">
    <location>
        <begin position="496"/>
        <end position="514"/>
    </location>
</feature>
<dbReference type="GO" id="GO:0030420">
    <property type="term" value="P:establishment of competence for transformation"/>
    <property type="evidence" value="ECO:0007669"/>
    <property type="project" value="InterPro"/>
</dbReference>
<evidence type="ECO:0000256" key="6">
    <source>
        <dbReference type="SAM" id="Phobius"/>
    </source>
</evidence>
<dbReference type="AlphaFoldDB" id="A0A1T5LUM8"/>
<dbReference type="InterPro" id="IPR004797">
    <property type="entry name" value="Competence_ComEC/Rec2"/>
</dbReference>
<feature type="transmembrane region" description="Helical" evidence="6">
    <location>
        <begin position="373"/>
        <end position="392"/>
    </location>
</feature>
<keyword evidence="9" id="KW-1185">Reference proteome</keyword>
<evidence type="ECO:0000256" key="5">
    <source>
        <dbReference type="ARBA" id="ARBA00023136"/>
    </source>
</evidence>
<gene>
    <name evidence="8" type="ORF">SAMN02194393_03351</name>
</gene>
<proteinExistence type="predicted"/>
<dbReference type="RefSeq" id="WP_079493161.1">
    <property type="nucleotide sequence ID" value="NZ_FUZT01000008.1"/>
</dbReference>
<dbReference type="STRING" id="36842.SAMN02194393_03351"/>
<dbReference type="GO" id="GO:0005886">
    <property type="term" value="C:plasma membrane"/>
    <property type="evidence" value="ECO:0007669"/>
    <property type="project" value="UniProtKB-SubCell"/>
</dbReference>
<evidence type="ECO:0000256" key="3">
    <source>
        <dbReference type="ARBA" id="ARBA00022692"/>
    </source>
</evidence>
<dbReference type="Pfam" id="PF00753">
    <property type="entry name" value="Lactamase_B"/>
    <property type="match status" value="1"/>
</dbReference>
<dbReference type="PANTHER" id="PTHR30619:SF7">
    <property type="entry name" value="BETA-LACTAMASE DOMAIN PROTEIN"/>
    <property type="match status" value="1"/>
</dbReference>
<keyword evidence="2" id="KW-1003">Cell membrane</keyword>
<dbReference type="CDD" id="cd07731">
    <property type="entry name" value="ComA-like_MBL-fold"/>
    <property type="match status" value="1"/>
</dbReference>
<organism evidence="8 9">
    <name type="scientific">Maledivibacter halophilus</name>
    <dbReference type="NCBI Taxonomy" id="36842"/>
    <lineage>
        <taxon>Bacteria</taxon>
        <taxon>Bacillati</taxon>
        <taxon>Bacillota</taxon>
        <taxon>Clostridia</taxon>
        <taxon>Peptostreptococcales</taxon>
        <taxon>Caminicellaceae</taxon>
        <taxon>Maledivibacter</taxon>
    </lineage>
</organism>
<dbReference type="OrthoDB" id="9761531at2"/>
<dbReference type="InterPro" id="IPR035681">
    <property type="entry name" value="ComA-like_MBL"/>
</dbReference>
<dbReference type="NCBIfam" id="TIGR00361">
    <property type="entry name" value="ComEC_Rec2"/>
    <property type="match status" value="1"/>
</dbReference>
<dbReference type="Proteomes" id="UP000190285">
    <property type="component" value="Unassembled WGS sequence"/>
</dbReference>
<dbReference type="InterPro" id="IPR001279">
    <property type="entry name" value="Metallo-B-lactamas"/>
</dbReference>
<dbReference type="InterPro" id="IPR004477">
    <property type="entry name" value="ComEC_N"/>
</dbReference>
<dbReference type="InterPro" id="IPR036866">
    <property type="entry name" value="RibonucZ/Hydroxyglut_hydro"/>
</dbReference>
<dbReference type="NCBIfam" id="TIGR00360">
    <property type="entry name" value="ComEC_N-term"/>
    <property type="match status" value="1"/>
</dbReference>
<feature type="transmembrane region" description="Helical" evidence="6">
    <location>
        <begin position="246"/>
        <end position="268"/>
    </location>
</feature>